<dbReference type="InterPro" id="IPR000477">
    <property type="entry name" value="RT_dom"/>
</dbReference>
<reference evidence="8" key="1">
    <citation type="journal article" date="2012" name="BMC Genomics">
        <title>Evolution of the Rdr1 TNL-cluster in roses and other Rosaceous species.</title>
        <authorList>
            <person name="Terefe-Ayana D."/>
            <person name="Kaufmann H."/>
            <person name="Linde M."/>
            <person name="Debener T."/>
        </authorList>
    </citation>
    <scope>NUCLEOTIDE SEQUENCE</scope>
    <source>
        <tissue evidence="8">Leaf</tissue>
    </source>
</reference>
<dbReference type="InterPro" id="IPR036397">
    <property type="entry name" value="RNaseH_sf"/>
</dbReference>
<keyword evidence="4" id="KW-0804">Transcription</keyword>
<dbReference type="InterPro" id="IPR015300">
    <property type="entry name" value="DNA-bd_pseudobarrel_sf"/>
</dbReference>
<dbReference type="InterPro" id="IPR012337">
    <property type="entry name" value="RNaseH-like_sf"/>
</dbReference>
<dbReference type="SUPFAM" id="SSF56219">
    <property type="entry name" value="DNase I-like"/>
    <property type="match status" value="1"/>
</dbReference>
<dbReference type="SUPFAM" id="SSF55753">
    <property type="entry name" value="Actin depolymerizing proteins"/>
    <property type="match status" value="1"/>
</dbReference>
<dbReference type="PROSITE" id="PS50863">
    <property type="entry name" value="B3"/>
    <property type="match status" value="1"/>
</dbReference>
<dbReference type="Gene3D" id="3.60.10.10">
    <property type="entry name" value="Endonuclease/exonuclease/phosphatase"/>
    <property type="match status" value="1"/>
</dbReference>
<proteinExistence type="predicted"/>
<dbReference type="EMBL" id="JQ791545">
    <property type="protein sequence ID" value="AFP55557.1"/>
    <property type="molecule type" value="Genomic_DNA"/>
</dbReference>
<name>J7G0Q7_ROSRU</name>
<keyword evidence="5" id="KW-0539">Nucleus</keyword>
<dbReference type="Pfam" id="PF13966">
    <property type="entry name" value="zf-RVT"/>
    <property type="match status" value="1"/>
</dbReference>
<dbReference type="SUPFAM" id="SSF101936">
    <property type="entry name" value="DNA-binding pseudobarrel domain"/>
    <property type="match status" value="1"/>
</dbReference>
<dbReference type="CDD" id="cd06222">
    <property type="entry name" value="RNase_H_like"/>
    <property type="match status" value="1"/>
</dbReference>
<comment type="subcellular location">
    <subcellularLocation>
        <location evidence="1">Nucleus</location>
    </subcellularLocation>
</comment>
<dbReference type="InterPro" id="IPR029006">
    <property type="entry name" value="ADF-H/Gelsolin-like_dom_sf"/>
</dbReference>
<evidence type="ECO:0000259" key="7">
    <source>
        <dbReference type="PROSITE" id="PS50878"/>
    </source>
</evidence>
<dbReference type="InterPro" id="IPR003340">
    <property type="entry name" value="B3_DNA-bd"/>
</dbReference>
<dbReference type="PANTHER" id="PTHR33116:SF86">
    <property type="entry name" value="REVERSE TRANSCRIPTASE DOMAIN-CONTAINING PROTEIN"/>
    <property type="match status" value="1"/>
</dbReference>
<dbReference type="GO" id="GO:0003964">
    <property type="term" value="F:RNA-directed DNA polymerase activity"/>
    <property type="evidence" value="ECO:0007669"/>
    <property type="project" value="UniProtKB-KW"/>
</dbReference>
<keyword evidence="8" id="KW-0548">Nucleotidyltransferase</keyword>
<evidence type="ECO:0000256" key="4">
    <source>
        <dbReference type="ARBA" id="ARBA00023163"/>
    </source>
</evidence>
<evidence type="ECO:0000313" key="8">
    <source>
        <dbReference type="EMBL" id="AFP55557.1"/>
    </source>
</evidence>
<dbReference type="Pfam" id="PF03372">
    <property type="entry name" value="Exo_endo_phos"/>
    <property type="match status" value="1"/>
</dbReference>
<dbReference type="GO" id="GO:0004523">
    <property type="term" value="F:RNA-DNA hybrid ribonuclease activity"/>
    <property type="evidence" value="ECO:0007669"/>
    <property type="project" value="InterPro"/>
</dbReference>
<dbReference type="PROSITE" id="PS50878">
    <property type="entry name" value="RT_POL"/>
    <property type="match status" value="1"/>
</dbReference>
<keyword evidence="3" id="KW-0238">DNA-binding</keyword>
<dbReference type="CDD" id="cd01650">
    <property type="entry name" value="RT_nLTR_like"/>
    <property type="match status" value="1"/>
</dbReference>
<keyword evidence="2" id="KW-0805">Transcription regulation</keyword>
<dbReference type="Pfam" id="PF00078">
    <property type="entry name" value="RVT_1"/>
    <property type="match status" value="1"/>
</dbReference>
<dbReference type="Gene3D" id="3.30.420.10">
    <property type="entry name" value="Ribonuclease H-like superfamily/Ribonuclease H"/>
    <property type="match status" value="1"/>
</dbReference>
<feature type="domain" description="Reverse transcriptase" evidence="7">
    <location>
        <begin position="761"/>
        <end position="1043"/>
    </location>
</feature>
<dbReference type="Gene3D" id="2.40.330.10">
    <property type="entry name" value="DNA-binding pseudobarrel domain"/>
    <property type="match status" value="1"/>
</dbReference>
<dbReference type="GO" id="GO:0003677">
    <property type="term" value="F:DNA binding"/>
    <property type="evidence" value="ECO:0007669"/>
    <property type="project" value="UniProtKB-KW"/>
</dbReference>
<evidence type="ECO:0000256" key="2">
    <source>
        <dbReference type="ARBA" id="ARBA00023015"/>
    </source>
</evidence>
<dbReference type="Pfam" id="PF13456">
    <property type="entry name" value="RVT_3"/>
    <property type="match status" value="1"/>
</dbReference>
<dbReference type="InterPro" id="IPR036691">
    <property type="entry name" value="Endo/exonu/phosph_ase_sf"/>
</dbReference>
<evidence type="ECO:0000259" key="6">
    <source>
        <dbReference type="PROSITE" id="PS50863"/>
    </source>
</evidence>
<evidence type="ECO:0000256" key="3">
    <source>
        <dbReference type="ARBA" id="ARBA00023125"/>
    </source>
</evidence>
<dbReference type="SUPFAM" id="SSF56672">
    <property type="entry name" value="DNA/RNA polymerases"/>
    <property type="match status" value="1"/>
</dbReference>
<dbReference type="InterPro" id="IPR005135">
    <property type="entry name" value="Endo/exonuclease/phosphatase"/>
</dbReference>
<organism evidence="8">
    <name type="scientific">Rosa rugosa</name>
    <name type="common">Rugosa rose</name>
    <dbReference type="NCBI Taxonomy" id="74645"/>
    <lineage>
        <taxon>Eukaryota</taxon>
        <taxon>Viridiplantae</taxon>
        <taxon>Streptophyta</taxon>
        <taxon>Embryophyta</taxon>
        <taxon>Tracheophyta</taxon>
        <taxon>Spermatophyta</taxon>
        <taxon>Magnoliopsida</taxon>
        <taxon>eudicotyledons</taxon>
        <taxon>Gunneridae</taxon>
        <taxon>Pentapetalae</taxon>
        <taxon>rosids</taxon>
        <taxon>fabids</taxon>
        <taxon>Rosales</taxon>
        <taxon>Rosaceae</taxon>
        <taxon>Rosoideae</taxon>
        <taxon>Rosoideae incertae sedis</taxon>
        <taxon>Rosa</taxon>
    </lineage>
</organism>
<protein>
    <submittedName>
        <fullName evidence="8">Non-ltr retroelement reverse transcriptase</fullName>
    </submittedName>
</protein>
<evidence type="ECO:0000256" key="5">
    <source>
        <dbReference type="ARBA" id="ARBA00023242"/>
    </source>
</evidence>
<evidence type="ECO:0000256" key="1">
    <source>
        <dbReference type="ARBA" id="ARBA00004123"/>
    </source>
</evidence>
<keyword evidence="8" id="KW-0695">RNA-directed DNA polymerase</keyword>
<feature type="domain" description="TF-B3" evidence="6">
    <location>
        <begin position="1665"/>
        <end position="1747"/>
    </location>
</feature>
<dbReference type="GO" id="GO:0005634">
    <property type="term" value="C:nucleus"/>
    <property type="evidence" value="ECO:0007669"/>
    <property type="project" value="UniProtKB-SubCell"/>
</dbReference>
<dbReference type="InterPro" id="IPR002156">
    <property type="entry name" value="RNaseH_domain"/>
</dbReference>
<dbReference type="Gene3D" id="3.40.20.10">
    <property type="entry name" value="Severin"/>
    <property type="match status" value="1"/>
</dbReference>
<dbReference type="InterPro" id="IPR044730">
    <property type="entry name" value="RNase_H-like_dom_plant"/>
</dbReference>
<dbReference type="InterPro" id="IPR026960">
    <property type="entry name" value="RVT-Znf"/>
</dbReference>
<dbReference type="SUPFAM" id="SSF53098">
    <property type="entry name" value="Ribonuclease H-like"/>
    <property type="match status" value="1"/>
</dbReference>
<dbReference type="InterPro" id="IPR043502">
    <property type="entry name" value="DNA/RNA_pol_sf"/>
</dbReference>
<reference evidence="8" key="2">
    <citation type="submission" date="2012-03" db="EMBL/GenBank/DDBJ databases">
        <authorList>
            <person name="Ayana D.T."/>
            <person name="Kaufmann H."/>
            <person name="Biber A."/>
            <person name="Debener T."/>
        </authorList>
    </citation>
    <scope>NUCLEOTIDE SEQUENCE</scope>
    <source>
        <tissue evidence="8">Leaf</tissue>
    </source>
</reference>
<keyword evidence="8" id="KW-0808">Transferase</keyword>
<accession>J7G0Q7</accession>
<sequence>MRALPREVWWVDGDRLSLVPASEQRKLFSGDCYILQYTYLGNERDENLFYAWLGGGSVMEDRTDTISHMNAIVESSRGILLWEAGVNDTRTVKRNDATGQPATVTAGGFLTAKFELLISLSSWRASENINVSGKCGSEEHEDVFSFLVETMEAVVKSWHETSKVEARVYFLLDNEKTDTEKYAPVVNIDKAFESPDTHRNCFPFLRQYAEDSFSRASCLVTPKSIMSYPQVWKGQGSRKWKHGQQDGFFVQFETPFLRKLWFIPSSNEFFCPVEFVFARVVRLQFMDEMESRARTFRDLKDFLFVHKPDLIFLIETKMTEAQMGKLKARLRMDGVLCVGRNEDNGGARGGMCLFWNNKVVVDYISSSFYFINAMVTWEDKKKCRFTGFYGHPETSQRHLSWDLLRSLRRVCSEPWLCCGDFNEILDFNEKTGAVQRSQRQIDGFRHAVEDCGLYEFAFTGFQYTWDNRRKGDANVKERLDRGFGNLALIQQWGGISCHHLVSMSSDHCPLLFENDPPMSRGGNWRRKRRFLFEDMWLTHEGCRGVVERQWLFGVNSVVGKLEQVAGGLKRWNQETFGSVKKKVASLREELDVLQRQPPTSNIICKRNEVECLLDGVLEREELLWKQRARVSWFKCGDRNTQFFHQTAKQRGRSNRICGILGEDNRWRSDVTDIGCVFVSYFRNLFTAGGGSMDETIFEAVTSRVDATSKKSLDQVYRREEIELALKDMNPSKSPGSDGMPARFFQKFWNIIGNDVVDVCLRFLNGDGSIADFNHSLIALIPKVQNPKKVTEYRPISLCNVVYKLVSKVLANRLKSVLPEVIAENQSAFMSQRIIHDNIIAAFEIIHCLKRRGKDSRQKIALKLDMTKAYDRVEWGFLQRMMEVMGFPDRFVFLIMDCVKSVTYSVLLQGAPFGKIKPSRGLRQGDPISPYLFLIVAEGLSALIRKAEREQQIHGVAIARGAPSVSHLFYADDSLLFCDATVTDCMALKNIFSTYEAASGQKINKDKSAICFSPKSPAAIKEACSAILDMPVVPCHERYLGLPTVSGKDKKKLFQSLPDRVWNRVHGWEGKLLSKAGKEVLIKTVAQAIPNYTMSVFQLPAGTSDAINKCVARFWWGKEGGKGIHWRRWSDLCFSKKDGGLGFRDLSLFNQALLGKQGWRLMMYPDSLVARMLKAKYFPWDDFMEAELGSSPSYLWRSFLWGRELLRKGVRWRIGDGKEVRVFIDPWVPGLPSFRPILRQGAPLFLRVSDLLHNNGGWNMEALNYWFTDDECEAISSITVGATRRPDVYMWNYCKNGRYTVKSGYWLACEENREEAINIVLAPRNFWKHLWKLKLPPKINHFLWRCSMGFIPCMEVLLWKHIAHSASCFRCQQGRESPVHATWGCSCCVAVFERAGFYSKLSSGQFPSFIHLLHHAFSTLDKEELQLFAVLLWLNWHERNNCYHKGAVVPSDIIYENGVKFLKCFKEALGCRAGVEVKAVEEVVPGSLRRWQAPSSGQLKVNCDGAANFKDRCFGGGTIIRDEFGSLIVAGGKNFQHPVSSLVAELLAIKVGLDLVVERRLRNIMVESDCLEAIHLLNSKERCLAPEGGLVEDIQNTMALVNISSIYHVRREGNTAAHAIAKFVARNNGRYVWLEDGPDWLMSLICHDKTLAVCGLVWQCQLFNFTTVQFVASLQSRTLVLELPNAAVGKHGDKIAEHIFLRIPNCGKPWEIQLRKSTYHQQIWLEKGWEEFAKCQLLQTRPRLSRNL</sequence>
<dbReference type="PANTHER" id="PTHR33116">
    <property type="entry name" value="REVERSE TRANSCRIPTASE ZINC-BINDING DOMAIN-CONTAINING PROTEIN-RELATED-RELATED"/>
    <property type="match status" value="1"/>
</dbReference>